<dbReference type="GO" id="GO:0030288">
    <property type="term" value="C:outer membrane-bounded periplasmic space"/>
    <property type="evidence" value="ECO:0007669"/>
    <property type="project" value="TreeGrafter"/>
</dbReference>
<dbReference type="CDD" id="cd06850">
    <property type="entry name" value="biotinyl_domain"/>
    <property type="match status" value="1"/>
</dbReference>
<feature type="domain" description="CzcB N-terminal" evidence="4">
    <location>
        <begin position="55"/>
        <end position="146"/>
    </location>
</feature>
<feature type="domain" description="CzcB-like C-terminal circularly permuted SH3-like" evidence="6">
    <location>
        <begin position="349"/>
        <end position="409"/>
    </location>
</feature>
<dbReference type="AlphaFoldDB" id="A0A0S2TIK5"/>
<reference evidence="7" key="1">
    <citation type="submission" date="2015-10" db="EMBL/GenBank/DDBJ databases">
        <title>Description of Candidatus Tenderia electrophaga gen. nov, sp. nov., an Uncultivated Electroautotroph from a Biocathode Enrichment.</title>
        <authorList>
            <person name="Eddie B.J."/>
            <person name="Malanoski A.P."/>
            <person name="Wang Z."/>
            <person name="Hall R.J."/>
            <person name="Oh S.D."/>
            <person name="Heiner C."/>
            <person name="Lin B."/>
            <person name="Strycharz-Glaven S.M."/>
        </authorList>
    </citation>
    <scope>NUCLEOTIDE SEQUENCE [LARGE SCALE GENOMIC DNA]</scope>
    <source>
        <strain evidence="7">NRL1</strain>
        <plasmid evidence="7">unnamed</plasmid>
    </source>
</reference>
<dbReference type="Pfam" id="PF25971">
    <property type="entry name" value="CzcB_N"/>
    <property type="match status" value="1"/>
</dbReference>
<evidence type="ECO:0000256" key="1">
    <source>
        <dbReference type="ARBA" id="ARBA00022448"/>
    </source>
</evidence>
<dbReference type="InterPro" id="IPR051909">
    <property type="entry name" value="MFP_Cation_Efflux"/>
</dbReference>
<gene>
    <name evidence="7" type="ORF">Tel_17170</name>
</gene>
<dbReference type="Gene3D" id="2.40.50.100">
    <property type="match status" value="1"/>
</dbReference>
<dbReference type="EMBL" id="CP013100">
    <property type="protein sequence ID" value="ALP54986.1"/>
    <property type="molecule type" value="Genomic_DNA"/>
</dbReference>
<dbReference type="InterPro" id="IPR058647">
    <property type="entry name" value="BSH_CzcB-like"/>
</dbReference>
<feature type="domain" description="CusB-like beta-barrel" evidence="3">
    <location>
        <begin position="268"/>
        <end position="341"/>
    </location>
</feature>
<evidence type="ECO:0000313" key="8">
    <source>
        <dbReference type="Proteomes" id="UP000055136"/>
    </source>
</evidence>
<dbReference type="Pfam" id="PF25954">
    <property type="entry name" value="Beta-barrel_RND_2"/>
    <property type="match status" value="1"/>
</dbReference>
<dbReference type="GO" id="GO:0046914">
    <property type="term" value="F:transition metal ion binding"/>
    <property type="evidence" value="ECO:0007669"/>
    <property type="project" value="TreeGrafter"/>
</dbReference>
<protein>
    <submittedName>
        <fullName evidence="7">Secretion protein HlyD</fullName>
    </submittedName>
</protein>
<dbReference type="Proteomes" id="UP000055136">
    <property type="component" value="Plasmid unnamed"/>
</dbReference>
<sequence>MNNVMKTTARALWLPLVLATFLSACGSSHTERTMNATGGHGEVAEVEPEKGPHRGRLLKNGDFTLELAIFETGVPPEFRAYATKGGKTLSPSEFELNVKLTRLGGKVDDINFTPHGDALRGDVVIYEPHSFVVTINATHAGTTHTWEYDNFEGRTKIETAVAETLEIGTEIAGPVTMKEIITVYGQIKANTERLRQVSARFDGVIKSVSPSVGDKVREGQELATVESNESLKLYTITAPISGVVVERDANPGEQSNGRQLFTIMDNSSVWADLAVFPADRSRVKAGAPVTITTDESDESYTGKVARIDVTTQANQAVHARVVLDNRDGALLPGRFVTAQIEVAEHPVPLAVKRSGLQSFRDFTVVYAQIGEEYEVRMLDLGLQTGEWAEVLDGLEPGTRYVSKNSYVIKADIEKSGASHDH</sequence>
<dbReference type="PANTHER" id="PTHR30097:SF4">
    <property type="entry name" value="SLR6042 PROTEIN"/>
    <property type="match status" value="1"/>
</dbReference>
<feature type="domain" description="CzcB-like barrel-sandwich hybrid" evidence="5">
    <location>
        <begin position="194"/>
        <end position="265"/>
    </location>
</feature>
<evidence type="ECO:0000259" key="4">
    <source>
        <dbReference type="Pfam" id="PF25971"/>
    </source>
</evidence>
<dbReference type="InterPro" id="IPR058646">
    <property type="entry name" value="CzcB_N"/>
</dbReference>
<evidence type="ECO:0000259" key="5">
    <source>
        <dbReference type="Pfam" id="PF25973"/>
    </source>
</evidence>
<dbReference type="PANTHER" id="PTHR30097">
    <property type="entry name" value="CATION EFFLUX SYSTEM PROTEIN CUSB"/>
    <property type="match status" value="1"/>
</dbReference>
<geneLocation type="plasmid" evidence="7 8">
    <name>unnamed</name>
</geneLocation>
<dbReference type="PROSITE" id="PS51257">
    <property type="entry name" value="PROKAR_LIPOPROTEIN"/>
    <property type="match status" value="1"/>
</dbReference>
<evidence type="ECO:0000256" key="2">
    <source>
        <dbReference type="SAM" id="SignalP"/>
    </source>
</evidence>
<dbReference type="InterPro" id="IPR058649">
    <property type="entry name" value="CzcB_C"/>
</dbReference>
<accession>A0A0S2TIK5</accession>
<keyword evidence="7" id="KW-0614">Plasmid</keyword>
<name>A0A0S2TIK5_9GAMM</name>
<evidence type="ECO:0000313" key="7">
    <source>
        <dbReference type="EMBL" id="ALP54986.1"/>
    </source>
</evidence>
<keyword evidence="2" id="KW-0732">Signal</keyword>
<proteinExistence type="predicted"/>
<feature type="chain" id="PRO_5006605064" evidence="2">
    <location>
        <begin position="27"/>
        <end position="421"/>
    </location>
</feature>
<keyword evidence="8" id="KW-1185">Reference proteome</keyword>
<dbReference type="GO" id="GO:0060003">
    <property type="term" value="P:copper ion export"/>
    <property type="evidence" value="ECO:0007669"/>
    <property type="project" value="TreeGrafter"/>
</dbReference>
<dbReference type="Pfam" id="PF25975">
    <property type="entry name" value="CzcB_C"/>
    <property type="match status" value="1"/>
</dbReference>
<evidence type="ECO:0000259" key="3">
    <source>
        <dbReference type="Pfam" id="PF25954"/>
    </source>
</evidence>
<feature type="signal peptide" evidence="2">
    <location>
        <begin position="1"/>
        <end position="26"/>
    </location>
</feature>
<keyword evidence="1" id="KW-0813">Transport</keyword>
<dbReference type="Pfam" id="PF25973">
    <property type="entry name" value="BSH_CzcB"/>
    <property type="match status" value="1"/>
</dbReference>
<dbReference type="SUPFAM" id="SSF111369">
    <property type="entry name" value="HlyD-like secretion proteins"/>
    <property type="match status" value="1"/>
</dbReference>
<dbReference type="Gene3D" id="2.40.30.170">
    <property type="match status" value="1"/>
</dbReference>
<organism evidence="7 8">
    <name type="scientific">Candidatus Tenderia electrophaga</name>
    <dbReference type="NCBI Taxonomy" id="1748243"/>
    <lineage>
        <taxon>Bacteria</taxon>
        <taxon>Pseudomonadati</taxon>
        <taxon>Pseudomonadota</taxon>
        <taxon>Gammaproteobacteria</taxon>
        <taxon>Candidatus Tenderiales</taxon>
        <taxon>Candidatus Tenderiaceae</taxon>
        <taxon>Candidatus Tenderia</taxon>
    </lineage>
</organism>
<dbReference type="KEGG" id="tee:Tel_17170"/>
<evidence type="ECO:0000259" key="6">
    <source>
        <dbReference type="Pfam" id="PF25975"/>
    </source>
</evidence>
<dbReference type="InterPro" id="IPR058792">
    <property type="entry name" value="Beta-barrel_RND_2"/>
</dbReference>
<dbReference type="GO" id="GO:0015679">
    <property type="term" value="P:plasma membrane copper ion transport"/>
    <property type="evidence" value="ECO:0007669"/>
    <property type="project" value="TreeGrafter"/>
</dbReference>
<dbReference type="Gene3D" id="2.40.420.20">
    <property type="match status" value="1"/>
</dbReference>